<gene>
    <name evidence="2" type="ORF">EVA_20079</name>
</gene>
<reference evidence="2" key="1">
    <citation type="journal article" date="2012" name="PLoS ONE">
        <title>Gene sets for utilization of primary and secondary nutrition supplies in the distal gut of endangered iberian lynx.</title>
        <authorList>
            <person name="Alcaide M."/>
            <person name="Messina E."/>
            <person name="Richter M."/>
            <person name="Bargiela R."/>
            <person name="Peplies J."/>
            <person name="Huws S.A."/>
            <person name="Newbold C.J."/>
            <person name="Golyshin P.N."/>
            <person name="Simon M.A."/>
            <person name="Lopez G."/>
            <person name="Yakimov M.M."/>
            <person name="Ferrer M."/>
        </authorList>
    </citation>
    <scope>NUCLEOTIDE SEQUENCE</scope>
</reference>
<evidence type="ECO:0000313" key="2">
    <source>
        <dbReference type="EMBL" id="EJW91813.1"/>
    </source>
</evidence>
<feature type="region of interest" description="Disordered" evidence="1">
    <location>
        <begin position="1"/>
        <end position="45"/>
    </location>
</feature>
<protein>
    <submittedName>
        <fullName evidence="2">Uncharacterized protein</fullName>
    </submittedName>
</protein>
<feature type="compositionally biased region" description="Polar residues" evidence="1">
    <location>
        <begin position="1"/>
        <end position="13"/>
    </location>
</feature>
<evidence type="ECO:0000256" key="1">
    <source>
        <dbReference type="SAM" id="MobiDB-lite"/>
    </source>
</evidence>
<dbReference type="EMBL" id="AMCI01007937">
    <property type="protein sequence ID" value="EJW91813.1"/>
    <property type="molecule type" value="Genomic_DNA"/>
</dbReference>
<comment type="caution">
    <text evidence="2">The sequence shown here is derived from an EMBL/GenBank/DDBJ whole genome shotgun (WGS) entry which is preliminary data.</text>
</comment>
<accession>J9FBJ9</accession>
<sequence length="45" mass="5168">MRDINRSASNHGTHTLHPKSCFVPSPHRRKYPVRYSEGSESGYSH</sequence>
<dbReference type="AlphaFoldDB" id="J9FBJ9"/>
<organism evidence="2">
    <name type="scientific">gut metagenome</name>
    <dbReference type="NCBI Taxonomy" id="749906"/>
    <lineage>
        <taxon>unclassified sequences</taxon>
        <taxon>metagenomes</taxon>
        <taxon>organismal metagenomes</taxon>
    </lineage>
</organism>
<proteinExistence type="predicted"/>
<name>J9FBJ9_9ZZZZ</name>